<dbReference type="HOGENOM" id="CLU_562622_0_0_1"/>
<dbReference type="AlphaFoldDB" id="S8F490"/>
<evidence type="ECO:0000256" key="1">
    <source>
        <dbReference type="SAM" id="MobiDB-lite"/>
    </source>
</evidence>
<dbReference type="Proteomes" id="UP000015241">
    <property type="component" value="Unassembled WGS sequence"/>
</dbReference>
<name>S8F490_FOMSC</name>
<protein>
    <recommendedName>
        <fullName evidence="4">F-box domain-containing protein</fullName>
    </recommendedName>
</protein>
<evidence type="ECO:0008006" key="4">
    <source>
        <dbReference type="Google" id="ProtNLM"/>
    </source>
</evidence>
<proteinExistence type="predicted"/>
<dbReference type="OrthoDB" id="2798901at2759"/>
<dbReference type="InParanoid" id="S8F490"/>
<gene>
    <name evidence="2" type="ORF">FOMPIDRAFT_102016</name>
</gene>
<evidence type="ECO:0000313" key="3">
    <source>
        <dbReference type="Proteomes" id="UP000015241"/>
    </source>
</evidence>
<feature type="region of interest" description="Disordered" evidence="1">
    <location>
        <begin position="390"/>
        <end position="420"/>
    </location>
</feature>
<keyword evidence="3" id="KW-1185">Reference proteome</keyword>
<feature type="compositionally biased region" description="Basic and acidic residues" evidence="1">
    <location>
        <begin position="405"/>
        <end position="417"/>
    </location>
</feature>
<dbReference type="EMBL" id="KE504258">
    <property type="protein sequence ID" value="EPS93759.1"/>
    <property type="molecule type" value="Genomic_DNA"/>
</dbReference>
<reference evidence="2 3" key="1">
    <citation type="journal article" date="2012" name="Science">
        <title>The Paleozoic origin of enzymatic lignin decomposition reconstructed from 31 fungal genomes.</title>
        <authorList>
            <person name="Floudas D."/>
            <person name="Binder M."/>
            <person name="Riley R."/>
            <person name="Barry K."/>
            <person name="Blanchette R.A."/>
            <person name="Henrissat B."/>
            <person name="Martinez A.T."/>
            <person name="Otillar R."/>
            <person name="Spatafora J.W."/>
            <person name="Yadav J.S."/>
            <person name="Aerts A."/>
            <person name="Benoit I."/>
            <person name="Boyd A."/>
            <person name="Carlson A."/>
            <person name="Copeland A."/>
            <person name="Coutinho P.M."/>
            <person name="de Vries R.P."/>
            <person name="Ferreira P."/>
            <person name="Findley K."/>
            <person name="Foster B."/>
            <person name="Gaskell J."/>
            <person name="Glotzer D."/>
            <person name="Gorecki P."/>
            <person name="Heitman J."/>
            <person name="Hesse C."/>
            <person name="Hori C."/>
            <person name="Igarashi K."/>
            <person name="Jurgens J.A."/>
            <person name="Kallen N."/>
            <person name="Kersten P."/>
            <person name="Kohler A."/>
            <person name="Kuees U."/>
            <person name="Kumar T.K.A."/>
            <person name="Kuo A."/>
            <person name="LaButti K."/>
            <person name="Larrondo L.F."/>
            <person name="Lindquist E."/>
            <person name="Ling A."/>
            <person name="Lombard V."/>
            <person name="Lucas S."/>
            <person name="Lundell T."/>
            <person name="Martin R."/>
            <person name="McLaughlin D.J."/>
            <person name="Morgenstern I."/>
            <person name="Morin E."/>
            <person name="Murat C."/>
            <person name="Nagy L.G."/>
            <person name="Nolan M."/>
            <person name="Ohm R.A."/>
            <person name="Patyshakuliyeva A."/>
            <person name="Rokas A."/>
            <person name="Ruiz-Duenas F.J."/>
            <person name="Sabat G."/>
            <person name="Salamov A."/>
            <person name="Samejima M."/>
            <person name="Schmutz J."/>
            <person name="Slot J.C."/>
            <person name="St John F."/>
            <person name="Stenlid J."/>
            <person name="Sun H."/>
            <person name="Sun S."/>
            <person name="Syed K."/>
            <person name="Tsang A."/>
            <person name="Wiebenga A."/>
            <person name="Young D."/>
            <person name="Pisabarro A."/>
            <person name="Eastwood D.C."/>
            <person name="Martin F."/>
            <person name="Cullen D."/>
            <person name="Grigoriev I.V."/>
            <person name="Hibbett D.S."/>
        </authorList>
    </citation>
    <scope>NUCLEOTIDE SEQUENCE</scope>
    <source>
        <strain evidence="3">FP-58527</strain>
    </source>
</reference>
<organism evidence="2 3">
    <name type="scientific">Fomitopsis schrenkii</name>
    <name type="common">Brown rot fungus</name>
    <dbReference type="NCBI Taxonomy" id="2126942"/>
    <lineage>
        <taxon>Eukaryota</taxon>
        <taxon>Fungi</taxon>
        <taxon>Dikarya</taxon>
        <taxon>Basidiomycota</taxon>
        <taxon>Agaricomycotina</taxon>
        <taxon>Agaricomycetes</taxon>
        <taxon>Polyporales</taxon>
        <taxon>Fomitopsis</taxon>
    </lineage>
</organism>
<accession>S8F490</accession>
<evidence type="ECO:0000313" key="2">
    <source>
        <dbReference type="EMBL" id="EPS93759.1"/>
    </source>
</evidence>
<sequence length="485" mass="54867">MQTAHSDSVFPTEVYERIIDYFGQAFDVPFLRACALVSRSWYPRARFHLLRSIQLHSKTDVLSFTQMVRRGRGPMGLTNVAGMVERMMVRGTEPNATPVEDVKKETAEDVPRVRMRRSLVHLGTCAAMLAGRAKLNNLTYLGIADGEWRDMHRNVGSHLSAAFPKVRRVDLFNVKFRSTADFGRFLCAFNSLVHIGFWVNPRGQGALQGGPRTQFNPDVFMHTNARRALQNLRKLTLNGQKSTRELGEYFLATGVAEQLDELWIGYYERVPLAEVAPLISAATSLLGLDITVESIVGSQGTATPKEVVLDLAPNTQLRILMLRLQPSNLYWLHELLQRVSAKTIQGITIILDVRRPLLEDTTNMRDMLQQSVSLQLCTSIDELFCSFEEQPDSADTPAASSEPAVEERNLPKEESTRRARPPKYRYGALRIVQLALWVRKETVQSVHGSEEWTALMRARFPLLRARNMLMTAVVLEDSTDFLHEK</sequence>